<evidence type="ECO:0000256" key="14">
    <source>
        <dbReference type="RuleBase" id="RU000590"/>
    </source>
</evidence>
<gene>
    <name evidence="16" type="ORF">MPDQ_001401</name>
</gene>
<evidence type="ECO:0000256" key="7">
    <source>
        <dbReference type="ARBA" id="ARBA00022670"/>
    </source>
</evidence>
<evidence type="ECO:0000256" key="4">
    <source>
        <dbReference type="ARBA" id="ARBA00008766"/>
    </source>
</evidence>
<dbReference type="Gene3D" id="3.90.230.10">
    <property type="entry name" value="Creatinase/methionine aminopeptidase superfamily"/>
    <property type="match status" value="1"/>
</dbReference>
<comment type="similarity">
    <text evidence="4 14">Belongs to the peptidase M24B family.</text>
</comment>
<dbReference type="SUPFAM" id="SSF55920">
    <property type="entry name" value="Creatinase/aminopeptidase"/>
    <property type="match status" value="1"/>
</dbReference>
<dbReference type="STRING" id="5098.A0A507QMJ7"/>
<dbReference type="Pfam" id="PF00557">
    <property type="entry name" value="Peptidase_M24"/>
    <property type="match status" value="1"/>
</dbReference>
<evidence type="ECO:0000256" key="10">
    <source>
        <dbReference type="ARBA" id="ARBA00023049"/>
    </source>
</evidence>
<evidence type="ECO:0000256" key="2">
    <source>
        <dbReference type="ARBA" id="ARBA00001936"/>
    </source>
</evidence>
<dbReference type="AlphaFoldDB" id="A0A507QMJ7"/>
<dbReference type="PANTHER" id="PTHR43226">
    <property type="entry name" value="XAA-PRO AMINOPEPTIDASE 3"/>
    <property type="match status" value="1"/>
</dbReference>
<keyword evidence="6" id="KW-0031">Aminopeptidase</keyword>
<evidence type="ECO:0000256" key="12">
    <source>
        <dbReference type="ARBA" id="ARBA00030849"/>
    </source>
</evidence>
<dbReference type="EMBL" id="VIFY01000138">
    <property type="protein sequence ID" value="TQB69738.1"/>
    <property type="molecule type" value="Genomic_DNA"/>
</dbReference>
<dbReference type="PROSITE" id="PS00491">
    <property type="entry name" value="PROLINE_PEPTIDASE"/>
    <property type="match status" value="1"/>
</dbReference>
<dbReference type="InterPro" id="IPR000994">
    <property type="entry name" value="Pept_M24"/>
</dbReference>
<protein>
    <recommendedName>
        <fullName evidence="5">Xaa-Pro aminopeptidase</fullName>
        <ecNumber evidence="5">3.4.11.9</ecNumber>
    </recommendedName>
    <alternativeName>
        <fullName evidence="12">Aminoacylproline aminopeptidase</fullName>
    </alternativeName>
    <alternativeName>
        <fullName evidence="13">Prolidase</fullName>
    </alternativeName>
</protein>
<dbReference type="GO" id="GO:0070006">
    <property type="term" value="F:metalloaminopeptidase activity"/>
    <property type="evidence" value="ECO:0007669"/>
    <property type="project" value="InterPro"/>
</dbReference>
<comment type="catalytic activity">
    <reaction evidence="1">
        <text>Release of any N-terminal amino acid, including proline, that is linked to proline, even from a dipeptide or tripeptide.</text>
        <dbReference type="EC" id="3.4.11.9"/>
    </reaction>
</comment>
<evidence type="ECO:0000256" key="11">
    <source>
        <dbReference type="ARBA" id="ARBA00023211"/>
    </source>
</evidence>
<comment type="caution">
    <text evidence="16">The sequence shown here is derived from an EMBL/GenBank/DDBJ whole genome shotgun (WGS) entry which is preliminary data.</text>
</comment>
<dbReference type="Proteomes" id="UP000319663">
    <property type="component" value="Unassembled WGS sequence"/>
</dbReference>
<reference evidence="16 17" key="1">
    <citation type="submission" date="2019-06" db="EMBL/GenBank/DDBJ databases">
        <title>Wine fermentation using esterase from Monascus purpureus.</title>
        <authorList>
            <person name="Geng C."/>
            <person name="Zhang Y."/>
        </authorList>
    </citation>
    <scope>NUCLEOTIDE SEQUENCE [LARGE SCALE GENOMIC DNA]</scope>
    <source>
        <strain evidence="16">HQ1</strain>
    </source>
</reference>
<dbReference type="InterPro" id="IPR007865">
    <property type="entry name" value="Aminopep_P_N"/>
</dbReference>
<evidence type="ECO:0000313" key="17">
    <source>
        <dbReference type="Proteomes" id="UP000319663"/>
    </source>
</evidence>
<evidence type="ECO:0000313" key="16">
    <source>
        <dbReference type="EMBL" id="TQB69738.1"/>
    </source>
</evidence>
<dbReference type="InterPro" id="IPR052433">
    <property type="entry name" value="X-Pro_dipept-like"/>
</dbReference>
<evidence type="ECO:0000256" key="1">
    <source>
        <dbReference type="ARBA" id="ARBA00001424"/>
    </source>
</evidence>
<keyword evidence="7" id="KW-0645">Protease</keyword>
<evidence type="ECO:0000256" key="5">
    <source>
        <dbReference type="ARBA" id="ARBA00012574"/>
    </source>
</evidence>
<evidence type="ECO:0000259" key="15">
    <source>
        <dbReference type="SMART" id="SM01011"/>
    </source>
</evidence>
<dbReference type="SUPFAM" id="SSF53092">
    <property type="entry name" value="Creatinase/prolidase N-terminal domain"/>
    <property type="match status" value="1"/>
</dbReference>
<dbReference type="Pfam" id="PF05195">
    <property type="entry name" value="AMP_N"/>
    <property type="match status" value="1"/>
</dbReference>
<proteinExistence type="inferred from homology"/>
<dbReference type="CDD" id="cd01087">
    <property type="entry name" value="Prolidase"/>
    <property type="match status" value="1"/>
</dbReference>
<keyword evidence="10" id="KW-0482">Metalloprotease</keyword>
<evidence type="ECO:0000256" key="6">
    <source>
        <dbReference type="ARBA" id="ARBA00022438"/>
    </source>
</evidence>
<evidence type="ECO:0000256" key="9">
    <source>
        <dbReference type="ARBA" id="ARBA00022801"/>
    </source>
</evidence>
<keyword evidence="17" id="KW-1185">Reference proteome</keyword>
<dbReference type="GO" id="GO:0006508">
    <property type="term" value="P:proteolysis"/>
    <property type="evidence" value="ECO:0007669"/>
    <property type="project" value="UniProtKB-KW"/>
</dbReference>
<dbReference type="EC" id="3.4.11.9" evidence="5"/>
<evidence type="ECO:0000256" key="8">
    <source>
        <dbReference type="ARBA" id="ARBA00022723"/>
    </source>
</evidence>
<organism evidence="16 17">
    <name type="scientific">Monascus purpureus</name>
    <name type="common">Red mold</name>
    <name type="synonym">Monascus anka</name>
    <dbReference type="NCBI Taxonomy" id="5098"/>
    <lineage>
        <taxon>Eukaryota</taxon>
        <taxon>Fungi</taxon>
        <taxon>Dikarya</taxon>
        <taxon>Ascomycota</taxon>
        <taxon>Pezizomycotina</taxon>
        <taxon>Eurotiomycetes</taxon>
        <taxon>Eurotiomycetidae</taxon>
        <taxon>Eurotiales</taxon>
        <taxon>Aspergillaceae</taxon>
        <taxon>Monascus</taxon>
    </lineage>
</organism>
<comment type="cofactor">
    <cofactor evidence="2">
        <name>Mn(2+)</name>
        <dbReference type="ChEBI" id="CHEBI:29035"/>
    </cofactor>
</comment>
<dbReference type="SMART" id="SM01011">
    <property type="entry name" value="AMP_N"/>
    <property type="match status" value="1"/>
</dbReference>
<dbReference type="InterPro" id="IPR036005">
    <property type="entry name" value="Creatinase/aminopeptidase-like"/>
</dbReference>
<dbReference type="GO" id="GO:0030145">
    <property type="term" value="F:manganese ion binding"/>
    <property type="evidence" value="ECO:0007669"/>
    <property type="project" value="InterPro"/>
</dbReference>
<keyword evidence="9" id="KW-0378">Hydrolase</keyword>
<name>A0A507QMJ7_MONPU</name>
<keyword evidence="11" id="KW-0464">Manganese</keyword>
<evidence type="ECO:0000256" key="13">
    <source>
        <dbReference type="ARBA" id="ARBA00032413"/>
    </source>
</evidence>
<dbReference type="InterPro" id="IPR029149">
    <property type="entry name" value="Creatin/AminoP/Spt16_N"/>
</dbReference>
<comment type="function">
    <text evidence="3">Catalyzes the removal of a penultimate prolyl residue from the N-termini of peptides.</text>
</comment>
<feature type="domain" description="Aminopeptidase P N-terminal" evidence="15">
    <location>
        <begin position="42"/>
        <end position="172"/>
    </location>
</feature>
<evidence type="ECO:0000256" key="3">
    <source>
        <dbReference type="ARBA" id="ARBA00002443"/>
    </source>
</evidence>
<dbReference type="Gene3D" id="3.40.350.10">
    <property type="entry name" value="Creatinase/prolidase N-terminal domain"/>
    <property type="match status" value="1"/>
</dbReference>
<dbReference type="InterPro" id="IPR001131">
    <property type="entry name" value="Peptidase_M24B_aminopep-P_CS"/>
</dbReference>
<dbReference type="PANTHER" id="PTHR43226:SF3">
    <property type="entry name" value="XAA-PRO AMINOPEPTIDASE AN0832-RELATED"/>
    <property type="match status" value="1"/>
</dbReference>
<keyword evidence="8 14" id="KW-0479">Metal-binding</keyword>
<sequence>MRASSIDGPSIRLRGQWDTATNHGTPCDILVAGKYDEWNKYPAAKQHAQRVAARLASSGGLIYLEGQPTINWEDSDQPRAFRQRRYFFYLSGVDELDCYLTYDIEAALLTLYIPDFDLRRAVWMGPTLTLEEARARYDVDRVRYFSSMQSDIEHWASKNNKKNPVFILHDSQKPHVSSTSLNLDSERLMSAANAAREIKDEHEIQLIRRANEISALAHRAILENIHRMSNETEIEALFLDTCVSQGAKNQSYSIIAGSGENAAVLHYVKNDEPLKGRQLVCLDAGAEWNCYASDVTRTFPLTAEWPSAEARNIYHLVQEMQEECIKTIKEGVRMLDLQRVAEELAVRGLKELGILKDGDVAELLESGVSKVFFPHGLGHHVGLEVHDVSAALARSESSGDVIHGPMLPATSHAPCTATAPALEEGMVVTIEPGIYFSRYALANAKKTQPLAKYIDFDVVERYLPVGGVRIEDDILVMKHGHENLTTAPKGEEMLEIIRNGRK</sequence>
<accession>A0A507QMJ7</accession>